<gene>
    <name evidence="1" type="ORF">CT0861_01338</name>
</gene>
<evidence type="ECO:0000313" key="1">
    <source>
        <dbReference type="EMBL" id="KZL72490.1"/>
    </source>
</evidence>
<evidence type="ECO:0000313" key="2">
    <source>
        <dbReference type="Proteomes" id="UP000076552"/>
    </source>
</evidence>
<reference evidence="1 2" key="1">
    <citation type="submission" date="2015-06" db="EMBL/GenBank/DDBJ databases">
        <title>Survival trade-offs in plant roots during colonization by closely related pathogenic and mutualistic fungi.</title>
        <authorList>
            <person name="Hacquard S."/>
            <person name="Kracher B."/>
            <person name="Hiruma K."/>
            <person name="Weinman A."/>
            <person name="Muench P."/>
            <person name="Garrido Oter R."/>
            <person name="Ver Loren van Themaat E."/>
            <person name="Dallerey J.-F."/>
            <person name="Damm U."/>
            <person name="Henrissat B."/>
            <person name="Lespinet O."/>
            <person name="Thon M."/>
            <person name="Kemen E."/>
            <person name="McHardy A.C."/>
            <person name="Schulze-Lefert P."/>
            <person name="O'Connell R.J."/>
        </authorList>
    </citation>
    <scope>NUCLEOTIDE SEQUENCE [LARGE SCALE GENOMIC DNA]</scope>
    <source>
        <strain evidence="1 2">0861</strain>
    </source>
</reference>
<organism evidence="1 2">
    <name type="scientific">Colletotrichum tofieldiae</name>
    <dbReference type="NCBI Taxonomy" id="708197"/>
    <lineage>
        <taxon>Eukaryota</taxon>
        <taxon>Fungi</taxon>
        <taxon>Dikarya</taxon>
        <taxon>Ascomycota</taxon>
        <taxon>Pezizomycotina</taxon>
        <taxon>Sordariomycetes</taxon>
        <taxon>Hypocreomycetidae</taxon>
        <taxon>Glomerellales</taxon>
        <taxon>Glomerellaceae</taxon>
        <taxon>Colletotrichum</taxon>
        <taxon>Colletotrichum spaethianum species complex</taxon>
    </lineage>
</organism>
<dbReference type="AlphaFoldDB" id="A0A166TU32"/>
<comment type="caution">
    <text evidence="1">The sequence shown here is derived from an EMBL/GenBank/DDBJ whole genome shotgun (WGS) entry which is preliminary data.</text>
</comment>
<name>A0A166TU32_9PEZI</name>
<dbReference type="Proteomes" id="UP000076552">
    <property type="component" value="Unassembled WGS sequence"/>
</dbReference>
<dbReference type="EMBL" id="LFIV01000057">
    <property type="protein sequence ID" value="KZL72490.1"/>
    <property type="molecule type" value="Genomic_DNA"/>
</dbReference>
<keyword evidence="2" id="KW-1185">Reference proteome</keyword>
<proteinExistence type="predicted"/>
<protein>
    <submittedName>
        <fullName evidence="1">Uncharacterized protein</fullName>
    </submittedName>
</protein>
<accession>A0A166TU32</accession>
<sequence length="176" mass="19297">MSGNPSIRDHGSRALEIPGLRVYHEALVDERLRLSIGRFRFRGLAPGQNPIETGRPTFCQDSIYPYLQILSGDGSEPGCGVIVRNSSSPDVRWEEKEADLALSLGPRDETLCVGDSIPVQGEHLMHPWNRLFFGRLCTVAWAAREGEKGAQDLASPLLPQSGLARPPAAWPLRTAT</sequence>